<organism evidence="2">
    <name type="scientific">Odontella aurita</name>
    <dbReference type="NCBI Taxonomy" id="265563"/>
    <lineage>
        <taxon>Eukaryota</taxon>
        <taxon>Sar</taxon>
        <taxon>Stramenopiles</taxon>
        <taxon>Ochrophyta</taxon>
        <taxon>Bacillariophyta</taxon>
        <taxon>Mediophyceae</taxon>
        <taxon>Biddulphiophycidae</taxon>
        <taxon>Eupodiscales</taxon>
        <taxon>Odontellaceae</taxon>
        <taxon>Odontella</taxon>
    </lineage>
</organism>
<evidence type="ECO:0000313" key="2">
    <source>
        <dbReference type="EMBL" id="CAE2254353.1"/>
    </source>
</evidence>
<keyword evidence="1" id="KW-0732">Signal</keyword>
<feature type="chain" id="PRO_5030666864" evidence="1">
    <location>
        <begin position="17"/>
        <end position="240"/>
    </location>
</feature>
<proteinExistence type="predicted"/>
<feature type="signal peptide" evidence="1">
    <location>
        <begin position="1"/>
        <end position="16"/>
    </location>
</feature>
<dbReference type="InterPro" id="IPR010865">
    <property type="entry name" value="DUF1499"/>
</dbReference>
<dbReference type="AlphaFoldDB" id="A0A7S4J6Z4"/>
<sequence>MLILGLGLGLTQPYAALRGLAAAAAISSAVLQGTGVTSPPPCGAATGYVPSDPSSGAPARLGRCDPGGNCVSSYFLEPPNRYVSPFRTLKTDGEEAVFRRAVRDVSAAASAAGGSTGSALGPIGVAEAVPRDRYLHLTVPGTSPGSVDDLELLFPSASIGSGDDGGIVQVRCEARVTLPVPPFCLRKNCINGNMDQRTRVEELGRNVLGLPPADRERMEKGSKWTPIFFNSDRVPGFDDN</sequence>
<dbReference type="Pfam" id="PF07386">
    <property type="entry name" value="DUF1499"/>
    <property type="match status" value="1"/>
</dbReference>
<reference evidence="2" key="1">
    <citation type="submission" date="2021-01" db="EMBL/GenBank/DDBJ databases">
        <authorList>
            <person name="Corre E."/>
            <person name="Pelletier E."/>
            <person name="Niang G."/>
            <person name="Scheremetjew M."/>
            <person name="Finn R."/>
            <person name="Kale V."/>
            <person name="Holt S."/>
            <person name="Cochrane G."/>
            <person name="Meng A."/>
            <person name="Brown T."/>
            <person name="Cohen L."/>
        </authorList>
    </citation>
    <scope>NUCLEOTIDE SEQUENCE</scope>
    <source>
        <strain evidence="2">Isolate 1302-5</strain>
    </source>
</reference>
<gene>
    <name evidence="2" type="ORF">OAUR00152_LOCUS23058</name>
</gene>
<dbReference type="EMBL" id="HBKQ01033680">
    <property type="protein sequence ID" value="CAE2254353.1"/>
    <property type="molecule type" value="Transcribed_RNA"/>
</dbReference>
<evidence type="ECO:0000256" key="1">
    <source>
        <dbReference type="SAM" id="SignalP"/>
    </source>
</evidence>
<name>A0A7S4J6Z4_9STRA</name>
<accession>A0A7S4J6Z4</accession>
<protein>
    <submittedName>
        <fullName evidence="2">Uncharacterized protein</fullName>
    </submittedName>
</protein>